<dbReference type="Gene3D" id="3.30.420.10">
    <property type="entry name" value="Ribonuclease H-like superfamily/Ribonuclease H"/>
    <property type="match status" value="1"/>
</dbReference>
<dbReference type="Proteomes" id="UP000321947">
    <property type="component" value="Unassembled WGS sequence"/>
</dbReference>
<dbReference type="InterPro" id="IPR012337">
    <property type="entry name" value="RNaseH-like_sf"/>
</dbReference>
<evidence type="ECO:0000259" key="3">
    <source>
        <dbReference type="Pfam" id="PF07727"/>
    </source>
</evidence>
<dbReference type="GO" id="GO:0003676">
    <property type="term" value="F:nucleic acid binding"/>
    <property type="evidence" value="ECO:0007669"/>
    <property type="project" value="InterPro"/>
</dbReference>
<organism evidence="4 5">
    <name type="scientific">Cucumis melo var. makuwa</name>
    <name type="common">Oriental melon</name>
    <dbReference type="NCBI Taxonomy" id="1194695"/>
    <lineage>
        <taxon>Eukaryota</taxon>
        <taxon>Viridiplantae</taxon>
        <taxon>Streptophyta</taxon>
        <taxon>Embryophyta</taxon>
        <taxon>Tracheophyta</taxon>
        <taxon>Spermatophyta</taxon>
        <taxon>Magnoliopsida</taxon>
        <taxon>eudicotyledons</taxon>
        <taxon>Gunneridae</taxon>
        <taxon>Pentapetalae</taxon>
        <taxon>rosids</taxon>
        <taxon>fabids</taxon>
        <taxon>Cucurbitales</taxon>
        <taxon>Cucurbitaceae</taxon>
        <taxon>Benincaseae</taxon>
        <taxon>Cucumis</taxon>
    </lineage>
</organism>
<comment type="caution">
    <text evidence="4">The sequence shown here is derived from an EMBL/GenBank/DDBJ whole genome shotgun (WGS) entry which is preliminary data.</text>
</comment>
<keyword evidence="2" id="KW-0378">Hydrolase</keyword>
<evidence type="ECO:0000313" key="5">
    <source>
        <dbReference type="Proteomes" id="UP000321947"/>
    </source>
</evidence>
<dbReference type="EMBL" id="SSTD01005586">
    <property type="protein sequence ID" value="TYK21511.1"/>
    <property type="molecule type" value="Genomic_DNA"/>
</dbReference>
<dbReference type="InterPro" id="IPR039537">
    <property type="entry name" value="Retrotran_Ty1/copia-like"/>
</dbReference>
<evidence type="ECO:0000256" key="1">
    <source>
        <dbReference type="ARBA" id="ARBA00022723"/>
    </source>
</evidence>
<evidence type="ECO:0000256" key="2">
    <source>
        <dbReference type="ARBA" id="ARBA00022801"/>
    </source>
</evidence>
<keyword evidence="1" id="KW-0479">Metal-binding</keyword>
<dbReference type="PANTHER" id="PTHR42648:SF18">
    <property type="entry name" value="RETROTRANSPOSON, UNCLASSIFIED-LIKE PROTEIN"/>
    <property type="match status" value="1"/>
</dbReference>
<proteinExistence type="predicted"/>
<reference evidence="4 5" key="1">
    <citation type="submission" date="2019-08" db="EMBL/GenBank/DDBJ databases">
        <title>Draft genome sequences of two oriental melons (Cucumis melo L. var makuwa).</title>
        <authorList>
            <person name="Kwon S.-Y."/>
        </authorList>
    </citation>
    <scope>NUCLEOTIDE SEQUENCE [LARGE SCALE GENOMIC DNA]</scope>
    <source>
        <strain evidence="5">cv. Chang Bougi</strain>
        <tissue evidence="4">Leaf</tissue>
    </source>
</reference>
<dbReference type="GO" id="GO:0046872">
    <property type="term" value="F:metal ion binding"/>
    <property type="evidence" value="ECO:0007669"/>
    <property type="project" value="UniProtKB-KW"/>
</dbReference>
<dbReference type="InterPro" id="IPR013103">
    <property type="entry name" value="RVT_2"/>
</dbReference>
<evidence type="ECO:0000313" key="4">
    <source>
        <dbReference type="EMBL" id="TYK21511.1"/>
    </source>
</evidence>
<sequence>MVCADCQYGKAHQLPFKESKFKAKQPLELVHLDVFGLVEQSSIGGMCYMVTFIDDFSRHVDAALATFEEPATYEETSQSIQWRKAMEEEVDTLKKNHTWDLVPKPKDVKPISCKWVYKVKTRADGTMERYKARLVAKLTTVQVLLALAANKNWKLWQMDVKNAFLNGELDRDIYMEQPKGFEDKIHHDCVQAKKGFIWLEASAKILVQKDCRIFC</sequence>
<dbReference type="InterPro" id="IPR036397">
    <property type="entry name" value="RNaseH_sf"/>
</dbReference>
<dbReference type="PANTHER" id="PTHR42648">
    <property type="entry name" value="TRANSPOSASE, PUTATIVE-RELATED"/>
    <property type="match status" value="1"/>
</dbReference>
<name>A0A5D3DCW1_CUCMM</name>
<dbReference type="AlphaFoldDB" id="A0A5D3DCW1"/>
<dbReference type="GO" id="GO:0016787">
    <property type="term" value="F:hydrolase activity"/>
    <property type="evidence" value="ECO:0007669"/>
    <property type="project" value="UniProtKB-KW"/>
</dbReference>
<feature type="domain" description="Reverse transcriptase Ty1/copia-type" evidence="3">
    <location>
        <begin position="135"/>
        <end position="195"/>
    </location>
</feature>
<accession>A0A5D3DCW1</accession>
<dbReference type="SUPFAM" id="SSF53098">
    <property type="entry name" value="Ribonuclease H-like"/>
    <property type="match status" value="1"/>
</dbReference>
<gene>
    <name evidence="4" type="ORF">E5676_scaffold518G00060</name>
</gene>
<protein>
    <submittedName>
        <fullName evidence="4">Integrase, catalytic core</fullName>
    </submittedName>
</protein>
<dbReference type="Pfam" id="PF07727">
    <property type="entry name" value="RVT_2"/>
    <property type="match status" value="1"/>
</dbReference>